<evidence type="ECO:0000256" key="1">
    <source>
        <dbReference type="ARBA" id="ARBA00011073"/>
    </source>
</evidence>
<keyword evidence="2 5" id="KW-0645">Protease</keyword>
<feature type="domain" description="Cadherin" evidence="8">
    <location>
        <begin position="611"/>
        <end position="711"/>
    </location>
</feature>
<dbReference type="RefSeq" id="WP_052488375.1">
    <property type="nucleotide sequence ID" value="NZ_JBHSXZ010000006.1"/>
</dbReference>
<evidence type="ECO:0000313" key="9">
    <source>
        <dbReference type="EMBL" id="RIH78189.1"/>
    </source>
</evidence>
<dbReference type="InterPro" id="IPR002126">
    <property type="entry name" value="Cadherin-like_dom"/>
</dbReference>
<dbReference type="CDD" id="cd00146">
    <property type="entry name" value="PKD"/>
    <property type="match status" value="1"/>
</dbReference>
<dbReference type="OrthoDB" id="27369at2"/>
<evidence type="ECO:0000256" key="6">
    <source>
        <dbReference type="SAM" id="SignalP"/>
    </source>
</evidence>
<dbReference type="InterPro" id="IPR000601">
    <property type="entry name" value="PKD_dom"/>
</dbReference>
<feature type="active site" description="Charge relay system" evidence="5">
    <location>
        <position position="458"/>
    </location>
</feature>
<dbReference type="EC" id="3.4.21.-" evidence="9"/>
<dbReference type="InterPro" id="IPR000209">
    <property type="entry name" value="Peptidase_S8/S53_dom"/>
</dbReference>
<dbReference type="Gene3D" id="2.60.40.10">
    <property type="entry name" value="Immunoglobulins"/>
    <property type="match status" value="2"/>
</dbReference>
<dbReference type="PROSITE" id="PS51257">
    <property type="entry name" value="PROKAR_LIPOPROTEIN"/>
    <property type="match status" value="1"/>
</dbReference>
<dbReference type="CDD" id="cd00306">
    <property type="entry name" value="Peptidases_S8_S53"/>
    <property type="match status" value="1"/>
</dbReference>
<dbReference type="AlphaFoldDB" id="A0A399E4M0"/>
<evidence type="ECO:0000259" key="8">
    <source>
        <dbReference type="PROSITE" id="PS50268"/>
    </source>
</evidence>
<dbReference type="Proteomes" id="UP000266089">
    <property type="component" value="Unassembled WGS sequence"/>
</dbReference>
<feature type="active site" description="Charge relay system" evidence="5">
    <location>
        <position position="275"/>
    </location>
</feature>
<dbReference type="InterPro" id="IPR023828">
    <property type="entry name" value="Peptidase_S8_Ser-AS"/>
</dbReference>
<name>A0A399E4M0_9DEIN</name>
<dbReference type="InterPro" id="IPR015500">
    <property type="entry name" value="Peptidase_S8_subtilisin-rel"/>
</dbReference>
<dbReference type="PROSITE" id="PS00138">
    <property type="entry name" value="SUBTILASE_SER"/>
    <property type="match status" value="1"/>
</dbReference>
<feature type="signal peptide" evidence="6">
    <location>
        <begin position="1"/>
        <end position="21"/>
    </location>
</feature>
<evidence type="ECO:0000256" key="5">
    <source>
        <dbReference type="PROSITE-ProRule" id="PRU01240"/>
    </source>
</evidence>
<dbReference type="PROSITE" id="PS50268">
    <property type="entry name" value="CADHERIN_2"/>
    <property type="match status" value="1"/>
</dbReference>
<feature type="chain" id="PRO_5017291130" evidence="6">
    <location>
        <begin position="22"/>
        <end position="826"/>
    </location>
</feature>
<comment type="similarity">
    <text evidence="1 5">Belongs to the peptidase S8 family.</text>
</comment>
<evidence type="ECO:0000256" key="4">
    <source>
        <dbReference type="ARBA" id="ARBA00022825"/>
    </source>
</evidence>
<dbReference type="GO" id="GO:0007156">
    <property type="term" value="P:homophilic cell adhesion via plasma membrane adhesion molecules"/>
    <property type="evidence" value="ECO:0007669"/>
    <property type="project" value="InterPro"/>
</dbReference>
<dbReference type="PANTHER" id="PTHR43806">
    <property type="entry name" value="PEPTIDASE S8"/>
    <property type="match status" value="1"/>
</dbReference>
<dbReference type="EMBL" id="QWKX01000017">
    <property type="protein sequence ID" value="RIH78189.1"/>
    <property type="molecule type" value="Genomic_DNA"/>
</dbReference>
<evidence type="ECO:0000256" key="3">
    <source>
        <dbReference type="ARBA" id="ARBA00022801"/>
    </source>
</evidence>
<evidence type="ECO:0000313" key="10">
    <source>
        <dbReference type="Proteomes" id="UP000266089"/>
    </source>
</evidence>
<dbReference type="GO" id="GO:0005615">
    <property type="term" value="C:extracellular space"/>
    <property type="evidence" value="ECO:0007669"/>
    <property type="project" value="TreeGrafter"/>
</dbReference>
<dbReference type="PROSITE" id="PS51892">
    <property type="entry name" value="SUBTILASE"/>
    <property type="match status" value="1"/>
</dbReference>
<dbReference type="GO" id="GO:0006508">
    <property type="term" value="P:proteolysis"/>
    <property type="evidence" value="ECO:0007669"/>
    <property type="project" value="UniProtKB-KW"/>
</dbReference>
<dbReference type="InterPro" id="IPR035986">
    <property type="entry name" value="PKD_dom_sf"/>
</dbReference>
<feature type="domain" description="PKD" evidence="7">
    <location>
        <begin position="652"/>
        <end position="694"/>
    </location>
</feature>
<reference evidence="9 10" key="1">
    <citation type="submission" date="2018-08" db="EMBL/GenBank/DDBJ databases">
        <title>Meiothermus cateniformans JCM 15151 genome sequencing project.</title>
        <authorList>
            <person name="Da Costa M.S."/>
            <person name="Albuquerque L."/>
            <person name="Raposo P."/>
            <person name="Froufe H.J.C."/>
            <person name="Barroso C.S."/>
            <person name="Egas C."/>
        </authorList>
    </citation>
    <scope>NUCLEOTIDE SEQUENCE [LARGE SCALE GENOMIC DNA]</scope>
    <source>
        <strain evidence="9 10">JCM 15151</strain>
    </source>
</reference>
<organism evidence="9 10">
    <name type="scientific">Meiothermus taiwanensis</name>
    <dbReference type="NCBI Taxonomy" id="172827"/>
    <lineage>
        <taxon>Bacteria</taxon>
        <taxon>Thermotogati</taxon>
        <taxon>Deinococcota</taxon>
        <taxon>Deinococci</taxon>
        <taxon>Thermales</taxon>
        <taxon>Thermaceae</taxon>
        <taxon>Meiothermus</taxon>
    </lineage>
</organism>
<dbReference type="GO" id="GO:0005509">
    <property type="term" value="F:calcium ion binding"/>
    <property type="evidence" value="ECO:0007669"/>
    <property type="project" value="InterPro"/>
</dbReference>
<dbReference type="GO" id="GO:0004252">
    <property type="term" value="F:serine-type endopeptidase activity"/>
    <property type="evidence" value="ECO:0007669"/>
    <property type="project" value="UniProtKB-UniRule"/>
</dbReference>
<dbReference type="SUPFAM" id="SSF52743">
    <property type="entry name" value="Subtilisin-like"/>
    <property type="match status" value="1"/>
</dbReference>
<feature type="active site" description="Charge relay system" evidence="5">
    <location>
        <position position="237"/>
    </location>
</feature>
<dbReference type="PANTHER" id="PTHR43806:SF11">
    <property type="entry name" value="CEREVISIN-RELATED"/>
    <property type="match status" value="1"/>
</dbReference>
<dbReference type="Pfam" id="PF00082">
    <property type="entry name" value="Peptidase_S8"/>
    <property type="match status" value="1"/>
</dbReference>
<dbReference type="InterPro" id="IPR050131">
    <property type="entry name" value="Peptidase_S8_subtilisin-like"/>
</dbReference>
<proteinExistence type="inferred from homology"/>
<keyword evidence="6" id="KW-0732">Signal</keyword>
<dbReference type="PRINTS" id="PR00723">
    <property type="entry name" value="SUBTILISIN"/>
</dbReference>
<dbReference type="InterPro" id="IPR036852">
    <property type="entry name" value="Peptidase_S8/S53_dom_sf"/>
</dbReference>
<dbReference type="PROSITE" id="PS50093">
    <property type="entry name" value="PKD"/>
    <property type="match status" value="1"/>
</dbReference>
<evidence type="ECO:0000259" key="7">
    <source>
        <dbReference type="PROSITE" id="PS50093"/>
    </source>
</evidence>
<sequence length="826" mass="86958">MKHLWKLALGTLAAVWLLVGCGNNNSNQSNQIPASTFKVNPALTPSVESIPDPEGGAPRPVGAMRGKSGHQSEFVLNELIISSDDTAKVEALAARYGGRILRTISLEGAPKLHLVRVNASPAVEAQLAQDLRALVPEARSDLEFSNQEGLNLLATAAREGVSQNLKVSLNFIFKPQDIAAGTTSEAPRGALPDYNPNAFNWPYMNRGSPQDIGVGEAWRLLLAAGRLSNRVRMAIIDGGFQRDHPDYPASRSIYGGSDWGRPNPFDCGGRPCPWHGTHVTQAAMALPDNNQGVAGPAGPVAELVAVQVPGDFFEFLRFVVTTLAASAIERPRIINISGAGAIPAVPGALLEAALAPLLLAIQTNPLGPIFVTAAGNAGANVDAEDCFIVCWEEDLWAPCELSGFICVGGMGWNTTAKAERSNWGSDRDSSSVDIYGPFTIWAGPDPSTGEVHKVSGTSLSSPFVAGVAALIWAANPLLPRQVVESILLDTAHNGGVHDGGGHQRRVNAFGAVSRALGNVPPFVRIESPTEGRVFSWRFPVSLNATTYDPDTPGTPALAWQSSLNGSLGSGTSVTVNNLNLGSHRITATATSGGQTASDSVNITVRNDPPSVQIVEPDTSNTLCTNSPITFRATVSDPNNPPSNPFPTGNVVWRVGSTSFGTGLTATRTFNTAGTYTITVQATDDAPAPHTLSATDTRTITVVACTNNPPTANITNPPSDLVVDFNGSDANGWYYQITLQGNATDPEDGTLSGASLVWSTNRADVQPGGPSTGEQTLGTGNSLTVRLYTTCELPYFGTVEHRITLTATDSAGNRVVRTRLITVRTLC</sequence>
<dbReference type="Gene3D" id="3.40.50.200">
    <property type="entry name" value="Peptidase S8/S53 domain"/>
    <property type="match status" value="1"/>
</dbReference>
<evidence type="ECO:0000256" key="2">
    <source>
        <dbReference type="ARBA" id="ARBA00022670"/>
    </source>
</evidence>
<dbReference type="GO" id="GO:0016020">
    <property type="term" value="C:membrane"/>
    <property type="evidence" value="ECO:0007669"/>
    <property type="project" value="InterPro"/>
</dbReference>
<dbReference type="InterPro" id="IPR013783">
    <property type="entry name" value="Ig-like_fold"/>
</dbReference>
<protein>
    <submittedName>
        <fullName evidence="9">Intracellular serine protease</fullName>
        <ecNumber evidence="9">3.4.21.-</ecNumber>
    </submittedName>
</protein>
<dbReference type="SUPFAM" id="SSF49299">
    <property type="entry name" value="PKD domain"/>
    <property type="match status" value="1"/>
</dbReference>
<accession>A0A399E4M0</accession>
<keyword evidence="3 5" id="KW-0378">Hydrolase</keyword>
<comment type="caution">
    <text evidence="9">The sequence shown here is derived from an EMBL/GenBank/DDBJ whole genome shotgun (WGS) entry which is preliminary data.</text>
</comment>
<gene>
    <name evidence="9" type="primary">isp_2</name>
    <name evidence="9" type="ORF">Mcate_00930</name>
</gene>
<keyword evidence="4 5" id="KW-0720">Serine protease</keyword>